<evidence type="ECO:0000256" key="2">
    <source>
        <dbReference type="ARBA" id="ARBA00022475"/>
    </source>
</evidence>
<dbReference type="InterPro" id="IPR052159">
    <property type="entry name" value="Competence_DNA_uptake"/>
</dbReference>
<keyword evidence="4 6" id="KW-1133">Transmembrane helix</keyword>
<keyword evidence="9" id="KW-1185">Reference proteome</keyword>
<accession>A0ABR9QZV4</accession>
<feature type="transmembrane region" description="Helical" evidence="6">
    <location>
        <begin position="256"/>
        <end position="285"/>
    </location>
</feature>
<comment type="subcellular location">
    <subcellularLocation>
        <location evidence="1">Cell membrane</location>
        <topology evidence="1">Multi-pass membrane protein</topology>
    </subcellularLocation>
</comment>
<keyword evidence="5 6" id="KW-0472">Membrane</keyword>
<dbReference type="PANTHER" id="PTHR30619">
    <property type="entry name" value="DNA INTERNALIZATION/COMPETENCE PROTEIN COMEC/REC2"/>
    <property type="match status" value="1"/>
</dbReference>
<feature type="transmembrane region" description="Helical" evidence="6">
    <location>
        <begin position="423"/>
        <end position="444"/>
    </location>
</feature>
<comment type="caution">
    <text evidence="8">The sequence shown here is derived from an EMBL/GenBank/DDBJ whole genome shotgun (WGS) entry which is preliminary data.</text>
</comment>
<protein>
    <submittedName>
        <fullName evidence="8">ComEC/Rec2 family competence protein</fullName>
    </submittedName>
</protein>
<feature type="transmembrane region" description="Helical" evidence="6">
    <location>
        <begin position="456"/>
        <end position="472"/>
    </location>
</feature>
<dbReference type="Proteomes" id="UP000768567">
    <property type="component" value="Unassembled WGS sequence"/>
</dbReference>
<evidence type="ECO:0000313" key="8">
    <source>
        <dbReference type="EMBL" id="MBE5036390.1"/>
    </source>
</evidence>
<feature type="domain" description="ComEC/Rec2-related protein" evidence="7">
    <location>
        <begin position="195"/>
        <end position="475"/>
    </location>
</feature>
<evidence type="ECO:0000256" key="6">
    <source>
        <dbReference type="SAM" id="Phobius"/>
    </source>
</evidence>
<feature type="transmembrane region" description="Helical" evidence="6">
    <location>
        <begin position="39"/>
        <end position="59"/>
    </location>
</feature>
<evidence type="ECO:0000256" key="4">
    <source>
        <dbReference type="ARBA" id="ARBA00022989"/>
    </source>
</evidence>
<dbReference type="NCBIfam" id="TIGR00360">
    <property type="entry name" value="ComEC_N-term"/>
    <property type="match status" value="1"/>
</dbReference>
<evidence type="ECO:0000313" key="9">
    <source>
        <dbReference type="Proteomes" id="UP000768567"/>
    </source>
</evidence>
<feature type="transmembrane region" description="Helical" evidence="6">
    <location>
        <begin position="291"/>
        <end position="308"/>
    </location>
</feature>
<dbReference type="Pfam" id="PF03772">
    <property type="entry name" value="Competence"/>
    <property type="match status" value="1"/>
</dbReference>
<gene>
    <name evidence="8" type="ORF">INF35_01030</name>
</gene>
<evidence type="ECO:0000259" key="7">
    <source>
        <dbReference type="Pfam" id="PF03772"/>
    </source>
</evidence>
<feature type="transmembrane region" description="Helical" evidence="6">
    <location>
        <begin position="213"/>
        <end position="235"/>
    </location>
</feature>
<dbReference type="PANTHER" id="PTHR30619:SF1">
    <property type="entry name" value="RECOMBINATION PROTEIN 2"/>
    <property type="match status" value="1"/>
</dbReference>
<evidence type="ECO:0000256" key="5">
    <source>
        <dbReference type="ARBA" id="ARBA00023136"/>
    </source>
</evidence>
<keyword evidence="3 6" id="KW-0812">Transmembrane</keyword>
<feature type="transmembrane region" description="Helical" evidence="6">
    <location>
        <begin position="6"/>
        <end position="27"/>
    </location>
</feature>
<feature type="transmembrane region" description="Helical" evidence="6">
    <location>
        <begin position="389"/>
        <end position="417"/>
    </location>
</feature>
<dbReference type="InterPro" id="IPR004477">
    <property type="entry name" value="ComEC_N"/>
</dbReference>
<evidence type="ECO:0000256" key="1">
    <source>
        <dbReference type="ARBA" id="ARBA00004651"/>
    </source>
</evidence>
<organism evidence="8 9">
    <name type="scientific">Gemmiger gallinarum</name>
    <dbReference type="NCBI Taxonomy" id="2779354"/>
    <lineage>
        <taxon>Bacteria</taxon>
        <taxon>Bacillati</taxon>
        <taxon>Bacillota</taxon>
        <taxon>Clostridia</taxon>
        <taxon>Eubacteriales</taxon>
        <taxon>Gemmiger</taxon>
    </lineage>
</organism>
<name>A0ABR9QZV4_9FIRM</name>
<keyword evidence="2" id="KW-1003">Cell membrane</keyword>
<proteinExistence type="predicted"/>
<sequence length="690" mass="74712">MTELSAAYLPLSALWLAAAIFVAAGIWPSIRRESVRVIAVPLMAAVVLGLGCSTLYRWFVVRPAEALSGRTAEIVATVQTDAQTSYQEEMLSATLHITEMDGEPADLYASCGAFPGARAGEIFSARVSLEALEEDAYRMNRYADGVYLNAEYLDGYEYLGESNTLKFLLYRLRMELSHRLRTYLPSEAAGLEAAMLLGDKTRLEDGVEKSFRVAGVSHLLAVSGLHVTLLCGLLVSEWDIRRRFSRPRIVMQAALLVFYMALIGFPVSAVRAGSVFLITLLGRFLLQPPDTLTSMGLVALVLGIQNAYAPCDLGFQLSFGAVLGVQAASAITRWEGKTIFPWPETERGEKLRYLGLGILSTLQSTILATLATLPVLLAHGMSASGVSVLTNLLVVWMLRPALILGIAVVALSVLPFLAPCMKAFSLLLAVWLNVMYSIVQWCAALPTAHLALPEKYTLLVLAVLGLLAVLYWKLHRMVWYLPAALICCAAAVALGVVFGKDVVRIGVVGTAGNGCLVVTQNGRSAVLFRGGDSNLRAVEEYLEEAGDLPQTVLVDLRQNAREMAFEAARVVPMEDMEEGVEILPFSDEVTLELWHTGDGNLAVVEISGYTVGIQSGKIDAEVTVGLDVYCAGASYPDNLDADTVIYTSRAASWLEKAENATLLYGPDIPELTIRPGRSVFFDGVTKDAVQ</sequence>
<feature type="transmembrane region" description="Helical" evidence="6">
    <location>
        <begin position="354"/>
        <end position="377"/>
    </location>
</feature>
<evidence type="ECO:0000256" key="3">
    <source>
        <dbReference type="ARBA" id="ARBA00022692"/>
    </source>
</evidence>
<dbReference type="EMBL" id="JADCKC010000001">
    <property type="protein sequence ID" value="MBE5036390.1"/>
    <property type="molecule type" value="Genomic_DNA"/>
</dbReference>
<reference evidence="8 9" key="1">
    <citation type="submission" date="2020-10" db="EMBL/GenBank/DDBJ databases">
        <title>ChiBAC.</title>
        <authorList>
            <person name="Zenner C."/>
            <person name="Hitch T.C.A."/>
            <person name="Clavel T."/>
        </authorList>
    </citation>
    <scope>NUCLEOTIDE SEQUENCE [LARGE SCALE GENOMIC DNA]</scope>
    <source>
        <strain evidence="8 9">DSM 109015</strain>
    </source>
</reference>
<feature type="transmembrane region" description="Helical" evidence="6">
    <location>
        <begin position="478"/>
        <end position="498"/>
    </location>
</feature>